<dbReference type="PANTHER" id="PTHR43283:SF3">
    <property type="entry name" value="BETA-LACTAMASE FAMILY PROTEIN (AFU_ORTHOLOGUE AFUA_5G07500)"/>
    <property type="match status" value="1"/>
</dbReference>
<evidence type="ECO:0000313" key="2">
    <source>
        <dbReference type="EMBL" id="SHM10324.1"/>
    </source>
</evidence>
<dbReference type="AlphaFoldDB" id="A0A9X8MWR8"/>
<dbReference type="Proteomes" id="UP000184388">
    <property type="component" value="Unassembled WGS sequence"/>
</dbReference>
<organism evidence="2 3">
    <name type="scientific">Streptomyces yunnanensis</name>
    <dbReference type="NCBI Taxonomy" id="156453"/>
    <lineage>
        <taxon>Bacteria</taxon>
        <taxon>Bacillati</taxon>
        <taxon>Actinomycetota</taxon>
        <taxon>Actinomycetes</taxon>
        <taxon>Kitasatosporales</taxon>
        <taxon>Streptomycetaceae</taxon>
        <taxon>Streptomyces</taxon>
    </lineage>
</organism>
<dbReference type="PANTHER" id="PTHR43283">
    <property type="entry name" value="BETA-LACTAMASE-RELATED"/>
    <property type="match status" value="1"/>
</dbReference>
<dbReference type="InterPro" id="IPR012338">
    <property type="entry name" value="Beta-lactam/transpept-like"/>
</dbReference>
<dbReference type="SUPFAM" id="SSF56601">
    <property type="entry name" value="beta-lactamase/transpeptidase-like"/>
    <property type="match status" value="1"/>
</dbReference>
<dbReference type="InterPro" id="IPR050789">
    <property type="entry name" value="Diverse_Enzym_Activities"/>
</dbReference>
<evidence type="ECO:0000313" key="3">
    <source>
        <dbReference type="Proteomes" id="UP000184388"/>
    </source>
</evidence>
<sequence length="446" mass="48668">MSKYLSREVSELVNREVTRAVGRADQAVARAVRRELSLEGSAFTRDGLRRLRDTLAGPVDSGAIPGFVALVDRHGQTHVETMGTLHTGGAELMRRDTIFRMASSTKPVTAAAVMTLVDDCRLRLDDPVVPWLPELADRQVLKRIDSPLDDTVPARRAITVRDLLTFTFGFGAVVAAPDTYPIQVAMRESGLYSDGAFPSGEPDEWMRRLGALPLMYQPGERWLYNTGADVLGILIARVTGQSFGSYLQERIFAPLGMTDSGFWVPQEKIHRLPTSYAHDPETGALAVYDEAAGGRFSKPQAFEVGGSGLASTADDYRAFCRMLLNKGMGDGVRVLSRQSVELMTTDQLTPEQKIEKDQFPELFGNHGGFGFGMGVRTRRLGFAGVGQFGWDGGLGVSVQMDPAEDLTLILLTQTAMDTPDSPHLVNDFQTLAYQAINDCSGQSIGE</sequence>
<comment type="caution">
    <text evidence="2">The sequence shown here is derived from an EMBL/GenBank/DDBJ whole genome shotgun (WGS) entry which is preliminary data.</text>
</comment>
<dbReference type="InterPro" id="IPR001466">
    <property type="entry name" value="Beta-lactam-related"/>
</dbReference>
<dbReference type="EMBL" id="FRBK01000008">
    <property type="protein sequence ID" value="SHM10324.1"/>
    <property type="molecule type" value="Genomic_DNA"/>
</dbReference>
<accession>A0A9X8MWR8</accession>
<dbReference type="Pfam" id="PF00144">
    <property type="entry name" value="Beta-lactamase"/>
    <property type="match status" value="1"/>
</dbReference>
<proteinExistence type="predicted"/>
<protein>
    <submittedName>
        <fullName evidence="2">CubicO group peptidase, beta-lactamase class C family</fullName>
    </submittedName>
</protein>
<dbReference type="Gene3D" id="3.40.710.10">
    <property type="entry name" value="DD-peptidase/beta-lactamase superfamily"/>
    <property type="match status" value="1"/>
</dbReference>
<reference evidence="3" key="1">
    <citation type="submission" date="2016-11" db="EMBL/GenBank/DDBJ databases">
        <authorList>
            <person name="Jaros S."/>
            <person name="Januszkiewicz K."/>
            <person name="Wedrychowicz H."/>
        </authorList>
    </citation>
    <scope>NUCLEOTIDE SEQUENCE [LARGE SCALE GENOMIC DNA]</scope>
    <source>
        <strain evidence="3">CGMCC 4.3555</strain>
    </source>
</reference>
<dbReference type="RefSeq" id="WP_079181972.1">
    <property type="nucleotide sequence ID" value="NZ_FRBK01000008.1"/>
</dbReference>
<gene>
    <name evidence="2" type="ORF">SAMN05216268_108241</name>
</gene>
<evidence type="ECO:0000259" key="1">
    <source>
        <dbReference type="Pfam" id="PF00144"/>
    </source>
</evidence>
<name>A0A9X8MWR8_9ACTN</name>
<feature type="domain" description="Beta-lactamase-related" evidence="1">
    <location>
        <begin position="52"/>
        <end position="417"/>
    </location>
</feature>